<name>A0A395HSA5_ASPHC</name>
<dbReference type="GeneID" id="37195634"/>
<dbReference type="EMBL" id="KZ824293">
    <property type="protein sequence ID" value="RAL10660.1"/>
    <property type="molecule type" value="Genomic_DNA"/>
</dbReference>
<feature type="non-terminal residue" evidence="2">
    <location>
        <position position="1"/>
    </location>
</feature>
<dbReference type="AlphaFoldDB" id="A0A395HSA5"/>
<dbReference type="OrthoDB" id="4062651at2759"/>
<accession>A0A395HSA5</accession>
<feature type="non-terminal residue" evidence="2">
    <location>
        <position position="125"/>
    </location>
</feature>
<dbReference type="RefSeq" id="XP_025549814.1">
    <property type="nucleotide sequence ID" value="XM_025691345.1"/>
</dbReference>
<organism evidence="2 3">
    <name type="scientific">Aspergillus homomorphus (strain CBS 101889)</name>
    <dbReference type="NCBI Taxonomy" id="1450537"/>
    <lineage>
        <taxon>Eukaryota</taxon>
        <taxon>Fungi</taxon>
        <taxon>Dikarya</taxon>
        <taxon>Ascomycota</taxon>
        <taxon>Pezizomycotina</taxon>
        <taxon>Eurotiomycetes</taxon>
        <taxon>Eurotiomycetidae</taxon>
        <taxon>Eurotiales</taxon>
        <taxon>Aspergillaceae</taxon>
        <taxon>Aspergillus</taxon>
        <taxon>Aspergillus subgen. Circumdati</taxon>
    </lineage>
</organism>
<keyword evidence="3" id="KW-1185">Reference proteome</keyword>
<protein>
    <submittedName>
        <fullName evidence="2">Uncharacterized protein</fullName>
    </submittedName>
</protein>
<evidence type="ECO:0000313" key="3">
    <source>
        <dbReference type="Proteomes" id="UP000248961"/>
    </source>
</evidence>
<evidence type="ECO:0000256" key="1">
    <source>
        <dbReference type="SAM" id="MobiDB-lite"/>
    </source>
</evidence>
<feature type="region of interest" description="Disordered" evidence="1">
    <location>
        <begin position="1"/>
        <end position="42"/>
    </location>
</feature>
<proteinExistence type="predicted"/>
<feature type="compositionally biased region" description="Basic and acidic residues" evidence="1">
    <location>
        <begin position="1"/>
        <end position="13"/>
    </location>
</feature>
<evidence type="ECO:0000313" key="2">
    <source>
        <dbReference type="EMBL" id="RAL10660.1"/>
    </source>
</evidence>
<dbReference type="Proteomes" id="UP000248961">
    <property type="component" value="Unassembled WGS sequence"/>
</dbReference>
<gene>
    <name evidence="2" type="ORF">BO97DRAFT_331043</name>
</gene>
<sequence>VPSPPRSDKKGKEAPQSSGCLTKRGASPFFPEPRRKVLRGPPRALTLSKINEAGEAAGSDPVARNKAPWKTFMESYNCDLAGKITVYTRESGSRGPWTIHQYPREDTNRILSLLLSIGHSRVASV</sequence>
<dbReference type="VEuPathDB" id="FungiDB:BO97DRAFT_331043"/>
<reference evidence="2 3" key="1">
    <citation type="submission" date="2018-02" db="EMBL/GenBank/DDBJ databases">
        <title>The genomes of Aspergillus section Nigri reveals drivers in fungal speciation.</title>
        <authorList>
            <consortium name="DOE Joint Genome Institute"/>
            <person name="Vesth T.C."/>
            <person name="Nybo J."/>
            <person name="Theobald S."/>
            <person name="Brandl J."/>
            <person name="Frisvad J.C."/>
            <person name="Nielsen K.F."/>
            <person name="Lyhne E.K."/>
            <person name="Kogle M.E."/>
            <person name="Kuo A."/>
            <person name="Riley R."/>
            <person name="Clum A."/>
            <person name="Nolan M."/>
            <person name="Lipzen A."/>
            <person name="Salamov A."/>
            <person name="Henrissat B."/>
            <person name="Wiebenga A."/>
            <person name="De vries R.P."/>
            <person name="Grigoriev I.V."/>
            <person name="Mortensen U.H."/>
            <person name="Andersen M.R."/>
            <person name="Baker S.E."/>
        </authorList>
    </citation>
    <scope>NUCLEOTIDE SEQUENCE [LARGE SCALE GENOMIC DNA]</scope>
    <source>
        <strain evidence="2 3">CBS 101889</strain>
    </source>
</reference>